<keyword evidence="1" id="KW-0732">Signal</keyword>
<evidence type="ECO:0000256" key="1">
    <source>
        <dbReference type="SAM" id="SignalP"/>
    </source>
</evidence>
<dbReference type="Pfam" id="PF11162">
    <property type="entry name" value="DUF2946"/>
    <property type="match status" value="1"/>
</dbReference>
<evidence type="ECO:0000313" key="5">
    <source>
        <dbReference type="Proteomes" id="UP000683436"/>
    </source>
</evidence>
<feature type="chain" id="PRO_5016653442" evidence="1">
    <location>
        <begin position="28"/>
        <end position="128"/>
    </location>
</feature>
<keyword evidence="5" id="KW-1185">Reference proteome</keyword>
<sequence>MRRPSRAPIWIAAFAVLLHLFAMPLMAAHMQGMDGTGGHCPMAEASQHHTGHVQHAHVDESIPKPSHHQGMPCCCAAGSESLAAITTGSPVLHQPHLVRAGSLPTATAPQLSPRYRWPALNPRASPLA</sequence>
<dbReference type="EMBL" id="CP076683">
    <property type="protein sequence ID" value="QWV16780.1"/>
    <property type="molecule type" value="Genomic_DNA"/>
</dbReference>
<dbReference type="RefSeq" id="WP_128119542.1">
    <property type="nucleotide sequence ID" value="NZ_CP076683.1"/>
</dbReference>
<feature type="signal peptide" evidence="1">
    <location>
        <begin position="1"/>
        <end position="27"/>
    </location>
</feature>
<dbReference type="Proteomes" id="UP000252554">
    <property type="component" value="Unassembled WGS sequence"/>
</dbReference>
<dbReference type="EMBL" id="QNTV01000002">
    <property type="protein sequence ID" value="RBA61254.1"/>
    <property type="molecule type" value="Genomic_DNA"/>
</dbReference>
<reference evidence="2 5" key="2">
    <citation type="submission" date="2021-06" db="EMBL/GenBank/DDBJ databases">
        <title>Microbial metabolic specificity influences pelagic lipid remineralization.</title>
        <authorList>
            <person name="Behrendt L."/>
            <person name="Hunter J.E."/>
            <person name="Alcolombri U."/>
            <person name="Smriga S."/>
            <person name="Mincer T."/>
            <person name="Lowenstein D.P."/>
            <person name="Peaudecerf F.J."/>
            <person name="Fernandez V.I."/>
            <person name="Fredricks H."/>
            <person name="Almblad H."/>
            <person name="Harrison J.J."/>
            <person name="Stocker R."/>
            <person name="Van Mooy B.A.S."/>
        </authorList>
    </citation>
    <scope>NUCLEOTIDE SEQUENCE [LARGE SCALE GENOMIC DNA]</scope>
    <source>
        <strain evidence="2 5">A252</strain>
    </source>
</reference>
<dbReference type="AlphaFoldDB" id="A0A365PYD7"/>
<evidence type="ECO:0000313" key="4">
    <source>
        <dbReference type="Proteomes" id="UP000252554"/>
    </source>
</evidence>
<evidence type="ECO:0000313" key="3">
    <source>
        <dbReference type="EMBL" id="RBA61254.1"/>
    </source>
</evidence>
<reference evidence="3 4" key="1">
    <citation type="submission" date="2018-06" db="EMBL/GenBank/DDBJ databases">
        <title>Whole genome sequencing of four bacterial strains from South Shetland trench revealing bio-synthetic gene clusters.</title>
        <authorList>
            <person name="Abdel-Mageed W.M."/>
            <person name="Lehri B."/>
            <person name="Jarmusch S.A."/>
            <person name="Miranda K."/>
            <person name="Goodfellow M."/>
            <person name="Jaspars M."/>
            <person name="Karlyshev A.V."/>
        </authorList>
    </citation>
    <scope>NUCLEOTIDE SEQUENCE [LARGE SCALE GENOMIC DNA]</scope>
    <source>
        <strain evidence="3 4">SST2</strain>
    </source>
</reference>
<evidence type="ECO:0000313" key="2">
    <source>
        <dbReference type="EMBL" id="QWV16780.1"/>
    </source>
</evidence>
<accession>A0A365PYD7</accession>
<proteinExistence type="predicted"/>
<gene>
    <name evidence="3" type="ORF">DQ403_05610</name>
    <name evidence="2" type="ORF">KQ248_20360</name>
</gene>
<name>A0A365PYD7_9GAMM</name>
<dbReference type="Proteomes" id="UP000683436">
    <property type="component" value="Chromosome"/>
</dbReference>
<protein>
    <submittedName>
        <fullName evidence="3">DUF2946 domain-containing protein</fullName>
    </submittedName>
</protein>
<organism evidence="3 4">
    <name type="scientific">Stutzerimonas zhaodongensis</name>
    <dbReference type="NCBI Taxonomy" id="1176257"/>
    <lineage>
        <taxon>Bacteria</taxon>
        <taxon>Pseudomonadati</taxon>
        <taxon>Pseudomonadota</taxon>
        <taxon>Gammaproteobacteria</taxon>
        <taxon>Pseudomonadales</taxon>
        <taxon>Pseudomonadaceae</taxon>
        <taxon>Stutzerimonas</taxon>
    </lineage>
</organism>
<dbReference type="InterPro" id="IPR021333">
    <property type="entry name" value="DUF2946"/>
</dbReference>